<feature type="coiled-coil region" evidence="2">
    <location>
        <begin position="137"/>
        <end position="178"/>
    </location>
</feature>
<feature type="region of interest" description="Disordered" evidence="3">
    <location>
        <begin position="1"/>
        <end position="132"/>
    </location>
</feature>
<sequence>MKQGTPPPPPPTTARRNECKPTDMSQSTTPSRVRASPNTHRDSPKSTPETKTNRTSLARAAAAKPAPTPARRQLVLNKPKSEEKVVAVGRTGNNRHVVEQFARPRLRRSLDPSCRRNEKEEDPDGKRKESFWGETSIQNLQSEVLALKAELDKAQSFNAELQSLNVKLTHDLAAAEAKIAALSCHDHQWEEYQSRQVRDIQERIASKLECSAVKKEQINDASTIQTPLQQAAAPLQPLCPTPKVTDVKRKAPPCLTLPPPPPPPPPPIPLRPSARAATTHKAPALVEFYHSLTRQEGKRDSSGLVNHKPSAISVHSSIVGEFKNRSAHLLAIKADVETKGEFINGLTQKVLDAAFTDIEDVLKFVDGLDNELSSLADEHAVLKHFKWPEKKADAMREAAIEYRDVKLLETEISSFEDDTSLPCGAALKKMASLLDKSERTIEKLIKLRNSVICLYQNYSIPTDWMLDSGIVSKIKLASMNLAQMYMKRVASELESIRNSDRECSQESLLLQGVHFAYRAHQFWDKHMLPGRHDGPQCTSLLQASSFAREGTLCDGEMLSHSVLWCVSLQFAGGLDSETLGAFEEIRQQVPGHFRGSRELLSGIPSS</sequence>
<name>A0A6A1V0J8_9ROSI</name>
<gene>
    <name evidence="4" type="ORF">CJ030_MR7G014327</name>
</gene>
<dbReference type="GO" id="GO:0055028">
    <property type="term" value="C:cortical microtubule"/>
    <property type="evidence" value="ECO:0007669"/>
    <property type="project" value="TreeGrafter"/>
</dbReference>
<feature type="compositionally biased region" description="Polar residues" evidence="3">
    <location>
        <begin position="45"/>
        <end position="56"/>
    </location>
</feature>
<keyword evidence="1 2" id="KW-0175">Coiled coil</keyword>
<protein>
    <submittedName>
        <fullName evidence="4">Protein CHUP1, chloroplastic</fullName>
    </submittedName>
</protein>
<evidence type="ECO:0000256" key="3">
    <source>
        <dbReference type="SAM" id="MobiDB-lite"/>
    </source>
</evidence>
<evidence type="ECO:0000313" key="5">
    <source>
        <dbReference type="Proteomes" id="UP000516437"/>
    </source>
</evidence>
<organism evidence="4 5">
    <name type="scientific">Morella rubra</name>
    <name type="common">Chinese bayberry</name>
    <dbReference type="NCBI Taxonomy" id="262757"/>
    <lineage>
        <taxon>Eukaryota</taxon>
        <taxon>Viridiplantae</taxon>
        <taxon>Streptophyta</taxon>
        <taxon>Embryophyta</taxon>
        <taxon>Tracheophyta</taxon>
        <taxon>Spermatophyta</taxon>
        <taxon>Magnoliopsida</taxon>
        <taxon>eudicotyledons</taxon>
        <taxon>Gunneridae</taxon>
        <taxon>Pentapetalae</taxon>
        <taxon>rosids</taxon>
        <taxon>fabids</taxon>
        <taxon>Fagales</taxon>
        <taxon>Myricaceae</taxon>
        <taxon>Morella</taxon>
    </lineage>
</organism>
<accession>A0A6A1V0J8</accession>
<evidence type="ECO:0000313" key="4">
    <source>
        <dbReference type="EMBL" id="KAB1206182.1"/>
    </source>
</evidence>
<dbReference type="PANTHER" id="PTHR31342">
    <property type="entry name" value="PROTEIN CHUP1, CHLOROPLASTIC"/>
    <property type="match status" value="1"/>
</dbReference>
<reference evidence="4 5" key="1">
    <citation type="journal article" date="2019" name="Plant Biotechnol. J.">
        <title>The red bayberry genome and genetic basis of sex determination.</title>
        <authorList>
            <person name="Jia H.M."/>
            <person name="Jia H.J."/>
            <person name="Cai Q.L."/>
            <person name="Wang Y."/>
            <person name="Zhao H.B."/>
            <person name="Yang W.F."/>
            <person name="Wang G.Y."/>
            <person name="Li Y.H."/>
            <person name="Zhan D.L."/>
            <person name="Shen Y.T."/>
            <person name="Niu Q.F."/>
            <person name="Chang L."/>
            <person name="Qiu J."/>
            <person name="Zhao L."/>
            <person name="Xie H.B."/>
            <person name="Fu W.Y."/>
            <person name="Jin J."/>
            <person name="Li X.W."/>
            <person name="Jiao Y."/>
            <person name="Zhou C.C."/>
            <person name="Tu T."/>
            <person name="Chai C.Y."/>
            <person name="Gao J.L."/>
            <person name="Fan L.J."/>
            <person name="van de Weg E."/>
            <person name="Wang J.Y."/>
            <person name="Gao Z.S."/>
        </authorList>
    </citation>
    <scope>NUCLEOTIDE SEQUENCE [LARGE SCALE GENOMIC DNA]</scope>
    <source>
        <tissue evidence="4">Leaves</tissue>
    </source>
</reference>
<feature type="compositionally biased region" description="Basic and acidic residues" evidence="3">
    <location>
        <begin position="108"/>
        <end position="131"/>
    </location>
</feature>
<dbReference type="InterPro" id="IPR040265">
    <property type="entry name" value="CHUP1/IPGA1-like"/>
</dbReference>
<proteinExistence type="predicted"/>
<dbReference type="EMBL" id="RXIC02000025">
    <property type="protein sequence ID" value="KAB1206182.1"/>
    <property type="molecule type" value="Genomic_DNA"/>
</dbReference>
<evidence type="ECO:0000256" key="1">
    <source>
        <dbReference type="ARBA" id="ARBA00023054"/>
    </source>
</evidence>
<keyword evidence="5" id="KW-1185">Reference proteome</keyword>
<evidence type="ECO:0000256" key="2">
    <source>
        <dbReference type="SAM" id="Coils"/>
    </source>
</evidence>
<dbReference type="PANTHER" id="PTHR31342:SF43">
    <property type="entry name" value="F11A17.16"/>
    <property type="match status" value="1"/>
</dbReference>
<feature type="compositionally biased region" description="Low complexity" evidence="3">
    <location>
        <begin position="58"/>
        <end position="72"/>
    </location>
</feature>
<comment type="caution">
    <text evidence="4">The sequence shown here is derived from an EMBL/GenBank/DDBJ whole genome shotgun (WGS) entry which is preliminary data.</text>
</comment>
<dbReference type="GO" id="GO:0072699">
    <property type="term" value="P:protein localization to cortical microtubule cytoskeleton"/>
    <property type="evidence" value="ECO:0007669"/>
    <property type="project" value="TreeGrafter"/>
</dbReference>
<dbReference type="AlphaFoldDB" id="A0A6A1V0J8"/>
<feature type="compositionally biased region" description="Pro residues" evidence="3">
    <location>
        <begin position="1"/>
        <end position="12"/>
    </location>
</feature>
<dbReference type="OrthoDB" id="673648at2759"/>
<dbReference type="Proteomes" id="UP000516437">
    <property type="component" value="Chromosome 7"/>
</dbReference>